<evidence type="ECO:0000256" key="1">
    <source>
        <dbReference type="SAM" id="SignalP"/>
    </source>
</evidence>
<dbReference type="EMBL" id="JBJKBG010000003">
    <property type="protein sequence ID" value="KAL3747880.1"/>
    <property type="molecule type" value="Genomic_DNA"/>
</dbReference>
<feature type="signal peptide" evidence="1">
    <location>
        <begin position="1"/>
        <end position="22"/>
    </location>
</feature>
<dbReference type="InterPro" id="IPR039265">
    <property type="entry name" value="DIR1-like"/>
</dbReference>
<reference evidence="3 4" key="1">
    <citation type="submission" date="2024-11" db="EMBL/GenBank/DDBJ databases">
        <title>Chromosome-level genome assembly of Eucalyptus globulus Labill. provides insights into its genome evolution.</title>
        <authorList>
            <person name="Li X."/>
        </authorList>
    </citation>
    <scope>NUCLEOTIDE SEQUENCE [LARGE SCALE GENOMIC DNA]</scope>
    <source>
        <strain evidence="3">CL2024</strain>
        <tissue evidence="3">Fresh tender leaves</tissue>
    </source>
</reference>
<evidence type="ECO:0000259" key="2">
    <source>
        <dbReference type="Pfam" id="PF14368"/>
    </source>
</evidence>
<protein>
    <recommendedName>
        <fullName evidence="2">Bifunctional inhibitor/plant lipid transfer protein/seed storage helical domain-containing protein</fullName>
    </recommendedName>
</protein>
<comment type="caution">
    <text evidence="3">The sequence shown here is derived from an EMBL/GenBank/DDBJ whole genome shotgun (WGS) entry which is preliminary data.</text>
</comment>
<dbReference type="Pfam" id="PF14368">
    <property type="entry name" value="LTP_2"/>
    <property type="match status" value="1"/>
</dbReference>
<feature type="chain" id="PRO_5044806322" description="Bifunctional inhibitor/plant lipid transfer protein/seed storage helical domain-containing protein" evidence="1">
    <location>
        <begin position="23"/>
        <end position="132"/>
    </location>
</feature>
<dbReference type="PANTHER" id="PTHR33122:SF13">
    <property type="entry name" value="BIFUNCTIONAL INHIBITOR_LIPID-TRANSFER PROTEIN_SEED STORAGE 2S ALBUMIN SUPERFAMILY PROTEIN"/>
    <property type="match status" value="1"/>
</dbReference>
<keyword evidence="1" id="KW-0732">Signal</keyword>
<organism evidence="3 4">
    <name type="scientific">Eucalyptus globulus</name>
    <name type="common">Tasmanian blue gum</name>
    <dbReference type="NCBI Taxonomy" id="34317"/>
    <lineage>
        <taxon>Eukaryota</taxon>
        <taxon>Viridiplantae</taxon>
        <taxon>Streptophyta</taxon>
        <taxon>Embryophyta</taxon>
        <taxon>Tracheophyta</taxon>
        <taxon>Spermatophyta</taxon>
        <taxon>Magnoliopsida</taxon>
        <taxon>eudicotyledons</taxon>
        <taxon>Gunneridae</taxon>
        <taxon>Pentapetalae</taxon>
        <taxon>rosids</taxon>
        <taxon>malvids</taxon>
        <taxon>Myrtales</taxon>
        <taxon>Myrtaceae</taxon>
        <taxon>Myrtoideae</taxon>
        <taxon>Eucalypteae</taxon>
        <taxon>Eucalyptus</taxon>
    </lineage>
</organism>
<dbReference type="Proteomes" id="UP001634007">
    <property type="component" value="Unassembled WGS sequence"/>
</dbReference>
<feature type="domain" description="Bifunctional inhibitor/plant lipid transfer protein/seed storage helical" evidence="2">
    <location>
        <begin position="21"/>
        <end position="113"/>
    </location>
</feature>
<name>A0ABD3L7Q6_EUCGL</name>
<gene>
    <name evidence="3" type="ORF">ACJRO7_016662</name>
</gene>
<evidence type="ECO:0000313" key="4">
    <source>
        <dbReference type="Proteomes" id="UP001634007"/>
    </source>
</evidence>
<dbReference type="AlphaFoldDB" id="A0ABD3L7Q6"/>
<dbReference type="SUPFAM" id="SSF47699">
    <property type="entry name" value="Bifunctional inhibitor/lipid-transfer protein/seed storage 2S albumin"/>
    <property type="match status" value="1"/>
</dbReference>
<sequence>MGNNSRVAIFMLLSVMIALATGFIREASAAGECGGIPIRSGFAMLSPCLGAARDPQAKVPHPCCAKVSKLIGMGPRCLCAVLLSPAAKEVRIIPAAAISIPKRCNMRKAGSECRAAKNTVPSATRAEISPAP</sequence>
<proteinExistence type="predicted"/>
<dbReference type="InterPro" id="IPR036312">
    <property type="entry name" value="Bifun_inhib/LTP/seed_sf"/>
</dbReference>
<dbReference type="Gene3D" id="1.10.110.10">
    <property type="entry name" value="Plant lipid-transfer and hydrophobic proteins"/>
    <property type="match status" value="1"/>
</dbReference>
<keyword evidence="4" id="KW-1185">Reference proteome</keyword>
<evidence type="ECO:0000313" key="3">
    <source>
        <dbReference type="EMBL" id="KAL3747880.1"/>
    </source>
</evidence>
<dbReference type="CDD" id="cd00010">
    <property type="entry name" value="AAI_LTSS"/>
    <property type="match status" value="1"/>
</dbReference>
<dbReference type="PANTHER" id="PTHR33122">
    <property type="entry name" value="LIPID BINDING PROTEIN-RELATED"/>
    <property type="match status" value="1"/>
</dbReference>
<accession>A0ABD3L7Q6</accession>
<dbReference type="InterPro" id="IPR016140">
    <property type="entry name" value="Bifunc_inhib/LTP/seed_store"/>
</dbReference>